<organism evidence="14 15">
    <name type="scientific">Mesoterricola silvestris</name>
    <dbReference type="NCBI Taxonomy" id="2927979"/>
    <lineage>
        <taxon>Bacteria</taxon>
        <taxon>Pseudomonadati</taxon>
        <taxon>Acidobacteriota</taxon>
        <taxon>Holophagae</taxon>
        <taxon>Holophagales</taxon>
        <taxon>Holophagaceae</taxon>
        <taxon>Mesoterricola</taxon>
    </lineage>
</organism>
<dbReference type="Proteomes" id="UP001238179">
    <property type="component" value="Chromosome"/>
</dbReference>
<evidence type="ECO:0000313" key="14">
    <source>
        <dbReference type="EMBL" id="BDU73497.1"/>
    </source>
</evidence>
<feature type="transmembrane region" description="Helical" evidence="13">
    <location>
        <begin position="193"/>
        <end position="212"/>
    </location>
</feature>
<dbReference type="NCBIfam" id="NF045656">
    <property type="entry name" value="MeththiolMtaseMddA"/>
    <property type="match status" value="1"/>
</dbReference>
<protein>
    <recommendedName>
        <fullName evidence="4">methanethiol S-methyltransferase</fullName>
        <ecNumber evidence="4">2.1.1.334</ecNumber>
    </recommendedName>
</protein>
<dbReference type="EMBL" id="AP027080">
    <property type="protein sequence ID" value="BDU73497.1"/>
    <property type="molecule type" value="Genomic_DNA"/>
</dbReference>
<feature type="transmembrane region" description="Helical" evidence="13">
    <location>
        <begin position="125"/>
        <end position="145"/>
    </location>
</feature>
<comment type="similarity">
    <text evidence="3">Belongs to the nurim family.</text>
</comment>
<feature type="transmembrane region" description="Helical" evidence="13">
    <location>
        <begin position="47"/>
        <end position="66"/>
    </location>
</feature>
<dbReference type="InterPro" id="IPR054700">
    <property type="entry name" value="MddA"/>
</dbReference>
<feature type="transmembrane region" description="Helical" evidence="13">
    <location>
        <begin position="87"/>
        <end position="105"/>
    </location>
</feature>
<dbReference type="RefSeq" id="WP_316412168.1">
    <property type="nucleotide sequence ID" value="NZ_AP027080.1"/>
</dbReference>
<dbReference type="PANTHER" id="PTHR31040">
    <property type="entry name" value="NURIM"/>
    <property type="match status" value="1"/>
</dbReference>
<keyword evidence="10 13" id="KW-0472">Membrane</keyword>
<evidence type="ECO:0000256" key="9">
    <source>
        <dbReference type="ARBA" id="ARBA00022989"/>
    </source>
</evidence>
<dbReference type="GO" id="GO:0008168">
    <property type="term" value="F:methyltransferase activity"/>
    <property type="evidence" value="ECO:0007669"/>
    <property type="project" value="UniProtKB-KW"/>
</dbReference>
<evidence type="ECO:0000256" key="8">
    <source>
        <dbReference type="ARBA" id="ARBA00022692"/>
    </source>
</evidence>
<dbReference type="KEGG" id="msil:METEAL_26710"/>
<dbReference type="PANTHER" id="PTHR31040:SF1">
    <property type="entry name" value="NURIM"/>
    <property type="match status" value="1"/>
</dbReference>
<dbReference type="GO" id="GO:0016020">
    <property type="term" value="C:membrane"/>
    <property type="evidence" value="ECO:0007669"/>
    <property type="project" value="UniProtKB-SubCell"/>
</dbReference>
<sequence length="272" mass="29892">MPILSLFYGLFCYLSFLASFFYLLAFVGDLGLARSVSVGPVGAAGPALAVDLGLVALFGIQHSLMARPAFKRAWQRFVPAHLERSTYVLLSSTALALLFLLWRPLAGEVWNVRQPLARLGIQAGFWAGAALVVTSTFMVSHWDLFGLRQVWANVRGTPYREAPFRLTAFYARVRHPLMLGFLVVFWAAPRMTVGHLVFTLAMTAYILVGTALEEGDLMRNLGSRYAAYRREVPRFFPLPWRRAGATAGREKQLGTGPRTPAPPPGPGGPSAP</sequence>
<feature type="transmembrane region" description="Helical" evidence="13">
    <location>
        <begin position="166"/>
        <end position="187"/>
    </location>
</feature>
<keyword evidence="5" id="KW-0489">Methyltransferase</keyword>
<keyword evidence="6" id="KW-0808">Transferase</keyword>
<reference evidence="15" key="1">
    <citation type="journal article" date="2023" name="Int. J. Syst. Evol. Microbiol.">
        <title>Mesoterricola silvestris gen. nov., sp. nov., Mesoterricola sediminis sp. nov., Geothrix oryzae sp. nov., Geothrix edaphica sp. nov., Geothrix rubra sp. nov., and Geothrix limicola sp. nov., six novel members of Acidobacteriota isolated from soils.</title>
        <authorList>
            <person name="Itoh H."/>
            <person name="Sugisawa Y."/>
            <person name="Mise K."/>
            <person name="Xu Z."/>
            <person name="Kuniyasu M."/>
            <person name="Ushijima N."/>
            <person name="Kawano K."/>
            <person name="Kobayashi E."/>
            <person name="Shiratori Y."/>
            <person name="Masuda Y."/>
            <person name="Senoo K."/>
        </authorList>
    </citation>
    <scope>NUCLEOTIDE SEQUENCE [LARGE SCALE GENOMIC DNA]</scope>
    <source>
        <strain evidence="15">W79</strain>
    </source>
</reference>
<evidence type="ECO:0000256" key="13">
    <source>
        <dbReference type="SAM" id="Phobius"/>
    </source>
</evidence>
<evidence type="ECO:0000256" key="1">
    <source>
        <dbReference type="ARBA" id="ARBA00002096"/>
    </source>
</evidence>
<dbReference type="InterPro" id="IPR033580">
    <property type="entry name" value="Nurim-like"/>
</dbReference>
<evidence type="ECO:0000256" key="12">
    <source>
        <dbReference type="SAM" id="MobiDB-lite"/>
    </source>
</evidence>
<dbReference type="Gene3D" id="1.20.120.1630">
    <property type="match status" value="1"/>
</dbReference>
<dbReference type="GO" id="GO:0032259">
    <property type="term" value="P:methylation"/>
    <property type="evidence" value="ECO:0007669"/>
    <property type="project" value="UniProtKB-KW"/>
</dbReference>
<comment type="catalytic activity">
    <reaction evidence="11">
        <text>methanethiol + S-adenosyl-L-methionine = dimethyl sulfide + S-adenosyl-L-homocysteine + H(+)</text>
        <dbReference type="Rhea" id="RHEA:50428"/>
        <dbReference type="ChEBI" id="CHEBI:15378"/>
        <dbReference type="ChEBI" id="CHEBI:16007"/>
        <dbReference type="ChEBI" id="CHEBI:17437"/>
        <dbReference type="ChEBI" id="CHEBI:57856"/>
        <dbReference type="ChEBI" id="CHEBI:59789"/>
        <dbReference type="EC" id="2.1.1.334"/>
    </reaction>
</comment>
<keyword evidence="9 13" id="KW-1133">Transmembrane helix</keyword>
<evidence type="ECO:0000256" key="4">
    <source>
        <dbReference type="ARBA" id="ARBA00012149"/>
    </source>
</evidence>
<comment type="subcellular location">
    <subcellularLocation>
        <location evidence="2">Membrane</location>
        <topology evidence="2">Multi-pass membrane protein</topology>
    </subcellularLocation>
</comment>
<dbReference type="EC" id="2.1.1.334" evidence="4"/>
<accession>A0AA48GLC0</accession>
<keyword evidence="7" id="KW-0949">S-adenosyl-L-methionine</keyword>
<evidence type="ECO:0000313" key="15">
    <source>
        <dbReference type="Proteomes" id="UP001238179"/>
    </source>
</evidence>
<evidence type="ECO:0000256" key="11">
    <source>
        <dbReference type="ARBA" id="ARBA00048134"/>
    </source>
</evidence>
<keyword evidence="8 13" id="KW-0812">Transmembrane</keyword>
<evidence type="ECO:0000256" key="2">
    <source>
        <dbReference type="ARBA" id="ARBA00004141"/>
    </source>
</evidence>
<comment type="function">
    <text evidence="1">Catalyzes the methylation of methanethiol (MeSH) to yield dimethylsulphide (DMS).</text>
</comment>
<proteinExistence type="inferred from homology"/>
<gene>
    <name evidence="14" type="ORF">METEAL_26710</name>
</gene>
<name>A0AA48GLC0_9BACT</name>
<evidence type="ECO:0000256" key="7">
    <source>
        <dbReference type="ARBA" id="ARBA00022691"/>
    </source>
</evidence>
<evidence type="ECO:0000256" key="3">
    <source>
        <dbReference type="ARBA" id="ARBA00010631"/>
    </source>
</evidence>
<keyword evidence="15" id="KW-1185">Reference proteome</keyword>
<feature type="transmembrane region" description="Helical" evidence="13">
    <location>
        <begin position="7"/>
        <end position="27"/>
    </location>
</feature>
<evidence type="ECO:0000256" key="6">
    <source>
        <dbReference type="ARBA" id="ARBA00022679"/>
    </source>
</evidence>
<evidence type="ECO:0000256" key="10">
    <source>
        <dbReference type="ARBA" id="ARBA00023136"/>
    </source>
</evidence>
<feature type="compositionally biased region" description="Pro residues" evidence="12">
    <location>
        <begin position="259"/>
        <end position="272"/>
    </location>
</feature>
<dbReference type="AlphaFoldDB" id="A0AA48GLC0"/>
<feature type="region of interest" description="Disordered" evidence="12">
    <location>
        <begin position="243"/>
        <end position="272"/>
    </location>
</feature>
<evidence type="ECO:0000256" key="5">
    <source>
        <dbReference type="ARBA" id="ARBA00022603"/>
    </source>
</evidence>